<comment type="similarity">
    <text evidence="3 10">Belongs to the FliL family.</text>
</comment>
<dbReference type="InterPro" id="IPR005503">
    <property type="entry name" value="FliL"/>
</dbReference>
<dbReference type="RefSeq" id="WP_090253850.1">
    <property type="nucleotide sequence ID" value="NZ_FOAA01000010.1"/>
</dbReference>
<dbReference type="GO" id="GO:0006935">
    <property type="term" value="P:chemotaxis"/>
    <property type="evidence" value="ECO:0007669"/>
    <property type="project" value="UniProtKB-KW"/>
</dbReference>
<comment type="function">
    <text evidence="1 10">Controls the rotational direction of flagella during chemotaxis.</text>
</comment>
<evidence type="ECO:0000313" key="12">
    <source>
        <dbReference type="Proteomes" id="UP000199256"/>
    </source>
</evidence>
<keyword evidence="11" id="KW-0282">Flagellum</keyword>
<dbReference type="Proteomes" id="UP000199256">
    <property type="component" value="Unassembled WGS sequence"/>
</dbReference>
<evidence type="ECO:0000256" key="7">
    <source>
        <dbReference type="ARBA" id="ARBA00022779"/>
    </source>
</evidence>
<dbReference type="GO" id="GO:0071978">
    <property type="term" value="P:bacterial-type flagellum-dependent swarming motility"/>
    <property type="evidence" value="ECO:0007669"/>
    <property type="project" value="TreeGrafter"/>
</dbReference>
<evidence type="ECO:0000256" key="3">
    <source>
        <dbReference type="ARBA" id="ARBA00008281"/>
    </source>
</evidence>
<sequence>MAKKPEKSKLDLNPNAGKGGGKGGTLKLILIVLLTFVVAAGVGGAAAWYFLVMPGSNAAEEETVIPEAQYLPLDPPLVVNFSGSERIRFAQVGIVVMARNEDVFQAVERHMPVIRNNLMLLLSQKTYDQLVTAEGKEILRQEVLEEIRSVLEQRGAPANVEAIYFNNLVMQ</sequence>
<evidence type="ECO:0000256" key="6">
    <source>
        <dbReference type="ARBA" id="ARBA00022692"/>
    </source>
</evidence>
<evidence type="ECO:0000256" key="8">
    <source>
        <dbReference type="ARBA" id="ARBA00022989"/>
    </source>
</evidence>
<reference evidence="12" key="1">
    <citation type="submission" date="2016-10" db="EMBL/GenBank/DDBJ databases">
        <authorList>
            <person name="Varghese N."/>
            <person name="Submissions S."/>
        </authorList>
    </citation>
    <scope>NUCLEOTIDE SEQUENCE [LARGE SCALE GENOMIC DNA]</scope>
    <source>
        <strain evidence="12">DSM 241</strain>
    </source>
</reference>
<keyword evidence="7 10" id="KW-0283">Flagellar rotation</keyword>
<evidence type="ECO:0000256" key="4">
    <source>
        <dbReference type="ARBA" id="ARBA00022475"/>
    </source>
</evidence>
<evidence type="ECO:0000256" key="2">
    <source>
        <dbReference type="ARBA" id="ARBA00004162"/>
    </source>
</evidence>
<keyword evidence="5 10" id="KW-0145">Chemotaxis</keyword>
<evidence type="ECO:0000256" key="9">
    <source>
        <dbReference type="ARBA" id="ARBA00023136"/>
    </source>
</evidence>
<keyword evidence="12" id="KW-1185">Reference proteome</keyword>
<dbReference type="GO" id="GO:0009425">
    <property type="term" value="C:bacterial-type flagellum basal body"/>
    <property type="evidence" value="ECO:0007669"/>
    <property type="project" value="InterPro"/>
</dbReference>
<evidence type="ECO:0000256" key="5">
    <source>
        <dbReference type="ARBA" id="ARBA00022500"/>
    </source>
</evidence>
<keyword evidence="4" id="KW-1003">Cell membrane</keyword>
<evidence type="ECO:0000313" key="11">
    <source>
        <dbReference type="EMBL" id="SEL14849.1"/>
    </source>
</evidence>
<name>A0A1H7MUY9_9GAMM</name>
<evidence type="ECO:0000256" key="10">
    <source>
        <dbReference type="RuleBase" id="RU364125"/>
    </source>
</evidence>
<organism evidence="11 12">
    <name type="scientific">Ectothiorhodospira marina</name>
    <dbReference type="NCBI Taxonomy" id="1396821"/>
    <lineage>
        <taxon>Bacteria</taxon>
        <taxon>Pseudomonadati</taxon>
        <taxon>Pseudomonadota</taxon>
        <taxon>Gammaproteobacteria</taxon>
        <taxon>Chromatiales</taxon>
        <taxon>Ectothiorhodospiraceae</taxon>
        <taxon>Ectothiorhodospira</taxon>
    </lineage>
</organism>
<gene>
    <name evidence="11" type="ORF">SAMN05444515_11056</name>
</gene>
<dbReference type="Pfam" id="PF03748">
    <property type="entry name" value="FliL"/>
    <property type="match status" value="1"/>
</dbReference>
<keyword evidence="6 10" id="KW-0812">Transmembrane</keyword>
<dbReference type="OrthoDB" id="5616092at2"/>
<comment type="subcellular location">
    <subcellularLocation>
        <location evidence="10">Cell inner membrane</location>
    </subcellularLocation>
    <subcellularLocation>
        <location evidence="2">Cell membrane</location>
        <topology evidence="2">Single-pass membrane protein</topology>
    </subcellularLocation>
</comment>
<dbReference type="PANTHER" id="PTHR35091:SF2">
    <property type="entry name" value="FLAGELLAR PROTEIN FLIL"/>
    <property type="match status" value="1"/>
</dbReference>
<keyword evidence="11" id="KW-0966">Cell projection</keyword>
<feature type="transmembrane region" description="Helical" evidence="10">
    <location>
        <begin position="28"/>
        <end position="51"/>
    </location>
</feature>
<proteinExistence type="inferred from homology"/>
<evidence type="ECO:0000256" key="1">
    <source>
        <dbReference type="ARBA" id="ARBA00002254"/>
    </source>
</evidence>
<keyword evidence="9 10" id="KW-0472">Membrane</keyword>
<accession>A0A1H7MUY9</accession>
<dbReference type="GO" id="GO:0005886">
    <property type="term" value="C:plasma membrane"/>
    <property type="evidence" value="ECO:0007669"/>
    <property type="project" value="UniProtKB-SubCell"/>
</dbReference>
<keyword evidence="10" id="KW-0997">Cell inner membrane</keyword>
<protein>
    <recommendedName>
        <fullName evidence="10">Flagellar protein FliL</fullName>
    </recommendedName>
</protein>
<dbReference type="AlphaFoldDB" id="A0A1H7MUY9"/>
<dbReference type="EMBL" id="FOAA01000010">
    <property type="protein sequence ID" value="SEL14849.1"/>
    <property type="molecule type" value="Genomic_DNA"/>
</dbReference>
<dbReference type="STRING" id="1396821.SAMN05444515_11056"/>
<keyword evidence="11" id="KW-0969">Cilium</keyword>
<dbReference type="PANTHER" id="PTHR35091">
    <property type="entry name" value="FLAGELLAR PROTEIN FLIL"/>
    <property type="match status" value="1"/>
</dbReference>
<keyword evidence="8 10" id="KW-1133">Transmembrane helix</keyword>